<evidence type="ECO:0000256" key="4">
    <source>
        <dbReference type="ARBA" id="ARBA00022692"/>
    </source>
</evidence>
<keyword evidence="6 7" id="KW-0472">Membrane</keyword>
<feature type="transmembrane region" description="Helical" evidence="7">
    <location>
        <begin position="40"/>
        <end position="59"/>
    </location>
</feature>
<evidence type="ECO:0000256" key="2">
    <source>
        <dbReference type="ARBA" id="ARBA00022676"/>
    </source>
</evidence>
<dbReference type="EMBL" id="CAEZYQ010000023">
    <property type="protein sequence ID" value="CAB4760040.1"/>
    <property type="molecule type" value="Genomic_DNA"/>
</dbReference>
<keyword evidence="2" id="KW-0328">Glycosyltransferase</keyword>
<sequence>MVTRGFLGYVLVLLGGLVVSVLPGSHPLDAIAWRHHTPGRLVGLTVVVLGLGLACWAWLELLRLVRATSGPDRLPLVLRATGCWSLPLLLAPPMFSRDGWSYAAQGVMAHLDHSPYDVGPAVLAGSISEAVDPMWLDTPAPYGPLPLAWGDLAADLTRDPWALVVAHRLLAVLGLVLLAHAVPRLAAACGRDPALAAALVLPGPLVLAHGVAGLHNDLLMVGLMAWALAVAVEGRWVLAAALGGAAAAVKVPGGLVCLAVVLVSLPATAHLADRVRRAAQVAGVATATLLLSGVVTGLGLGWVHALGVPGVVRTPLSLTTQVGRVLLWAQEGLGVPGPSALELVRLGGVLVALGFACAVALRARTGNPEVAVRSVGLALLALVLLGPVVHHWYLLWALPFLAAVPLAARAEGALVAVVGLTGLVAPLDSSLQARGADIVVAVLLVTGVAVTQVVGHRRAVALPVRRSTPVR</sequence>
<feature type="transmembrane region" description="Helical" evidence="7">
    <location>
        <begin position="161"/>
        <end position="182"/>
    </location>
</feature>
<feature type="transmembrane region" description="Helical" evidence="7">
    <location>
        <begin position="194"/>
        <end position="216"/>
    </location>
</feature>
<feature type="transmembrane region" description="Helical" evidence="7">
    <location>
        <begin position="375"/>
        <end position="394"/>
    </location>
</feature>
<evidence type="ECO:0000256" key="1">
    <source>
        <dbReference type="ARBA" id="ARBA00004141"/>
    </source>
</evidence>
<feature type="transmembrane region" description="Helical" evidence="7">
    <location>
        <begin position="436"/>
        <end position="455"/>
    </location>
</feature>
<keyword evidence="5 7" id="KW-1133">Transmembrane helix</keyword>
<comment type="subcellular location">
    <subcellularLocation>
        <location evidence="1">Membrane</location>
        <topology evidence="1">Multi-pass membrane protein</topology>
    </subcellularLocation>
</comment>
<feature type="transmembrane region" description="Helical" evidence="7">
    <location>
        <begin position="343"/>
        <end position="363"/>
    </location>
</feature>
<dbReference type="InterPro" id="IPR049829">
    <property type="entry name" value="MptA/B-like"/>
</dbReference>
<feature type="transmembrane region" description="Helical" evidence="7">
    <location>
        <begin position="236"/>
        <end position="269"/>
    </location>
</feature>
<keyword evidence="4 7" id="KW-0812">Transmembrane</keyword>
<keyword evidence="3" id="KW-0808">Transferase</keyword>
<evidence type="ECO:0000256" key="6">
    <source>
        <dbReference type="ARBA" id="ARBA00023136"/>
    </source>
</evidence>
<dbReference type="AlphaFoldDB" id="A0A6J6UJK5"/>
<organism evidence="8">
    <name type="scientific">freshwater metagenome</name>
    <dbReference type="NCBI Taxonomy" id="449393"/>
    <lineage>
        <taxon>unclassified sequences</taxon>
        <taxon>metagenomes</taxon>
        <taxon>ecological metagenomes</taxon>
    </lineage>
</organism>
<gene>
    <name evidence="8" type="ORF">UFOPK2761_02571</name>
</gene>
<feature type="transmembrane region" description="Helical" evidence="7">
    <location>
        <begin position="281"/>
        <end position="303"/>
    </location>
</feature>
<dbReference type="Pfam" id="PF26314">
    <property type="entry name" value="MptA_B_family"/>
    <property type="match status" value="1"/>
</dbReference>
<accession>A0A6J6UJK5</accession>
<reference evidence="8" key="1">
    <citation type="submission" date="2020-05" db="EMBL/GenBank/DDBJ databases">
        <authorList>
            <person name="Chiriac C."/>
            <person name="Salcher M."/>
            <person name="Ghai R."/>
            <person name="Kavagutti S V."/>
        </authorList>
    </citation>
    <scope>NUCLEOTIDE SEQUENCE</scope>
</reference>
<feature type="transmembrane region" description="Helical" evidence="7">
    <location>
        <begin position="6"/>
        <end position="28"/>
    </location>
</feature>
<name>A0A6J6UJK5_9ZZZZ</name>
<evidence type="ECO:0000256" key="5">
    <source>
        <dbReference type="ARBA" id="ARBA00022989"/>
    </source>
</evidence>
<evidence type="ECO:0000256" key="7">
    <source>
        <dbReference type="SAM" id="Phobius"/>
    </source>
</evidence>
<dbReference type="GO" id="GO:0016020">
    <property type="term" value="C:membrane"/>
    <property type="evidence" value="ECO:0007669"/>
    <property type="project" value="UniProtKB-SubCell"/>
</dbReference>
<evidence type="ECO:0000313" key="8">
    <source>
        <dbReference type="EMBL" id="CAB4760040.1"/>
    </source>
</evidence>
<dbReference type="GO" id="GO:0016757">
    <property type="term" value="F:glycosyltransferase activity"/>
    <property type="evidence" value="ECO:0007669"/>
    <property type="project" value="UniProtKB-KW"/>
</dbReference>
<evidence type="ECO:0000256" key="3">
    <source>
        <dbReference type="ARBA" id="ARBA00022679"/>
    </source>
</evidence>
<dbReference type="NCBIfam" id="NF038066">
    <property type="entry name" value="MptB"/>
    <property type="match status" value="1"/>
</dbReference>
<protein>
    <submittedName>
        <fullName evidence="8">Unannotated protein</fullName>
    </submittedName>
</protein>
<proteinExistence type="predicted"/>